<evidence type="ECO:0000256" key="3">
    <source>
        <dbReference type="ARBA" id="ARBA00023136"/>
    </source>
</evidence>
<feature type="transmembrane region" description="Helical" evidence="4">
    <location>
        <begin position="254"/>
        <end position="272"/>
    </location>
</feature>
<dbReference type="InterPro" id="IPR030184">
    <property type="entry name" value="WAT1-related"/>
</dbReference>
<keyword evidence="3 4" id="KW-0472">Membrane</keyword>
<gene>
    <name evidence="5" type="ORF">COLO4_05372</name>
</gene>
<dbReference type="PANTHER" id="PTHR31218">
    <property type="entry name" value="WAT1-RELATED PROTEIN"/>
    <property type="match status" value="1"/>
</dbReference>
<dbReference type="Proteomes" id="UP000187203">
    <property type="component" value="Unassembled WGS sequence"/>
</dbReference>
<comment type="caution">
    <text evidence="5">The sequence shown here is derived from an EMBL/GenBank/DDBJ whole genome shotgun (WGS) entry which is preliminary data.</text>
</comment>
<dbReference type="AlphaFoldDB" id="A0A1R3KR19"/>
<reference evidence="6" key="1">
    <citation type="submission" date="2013-09" db="EMBL/GenBank/DDBJ databases">
        <title>Corchorus olitorius genome sequencing.</title>
        <authorList>
            <person name="Alam M."/>
            <person name="Haque M.S."/>
            <person name="Islam M.S."/>
            <person name="Emdad E.M."/>
            <person name="Islam M.M."/>
            <person name="Ahmed B."/>
            <person name="Halim A."/>
            <person name="Hossen Q.M.M."/>
            <person name="Hossain M.Z."/>
            <person name="Ahmed R."/>
            <person name="Khan M.M."/>
            <person name="Islam R."/>
            <person name="Rashid M.M."/>
            <person name="Khan S.A."/>
            <person name="Rahman M.S."/>
            <person name="Alam M."/>
            <person name="Yahiya A.S."/>
            <person name="Khan M.S."/>
            <person name="Azam M.S."/>
            <person name="Haque T."/>
            <person name="Lashkar M.Z.H."/>
            <person name="Akhand A.I."/>
            <person name="Morshed G."/>
            <person name="Roy S."/>
            <person name="Uddin K.S."/>
            <person name="Rabeya T."/>
            <person name="Hossain A.S."/>
            <person name="Chowdhury A."/>
            <person name="Snigdha A.R."/>
            <person name="Mortoza M.S."/>
            <person name="Matin S.A."/>
            <person name="Hoque S.M.E."/>
            <person name="Islam M.K."/>
            <person name="Roy D.K."/>
            <person name="Haider R."/>
            <person name="Moosa M.M."/>
            <person name="Elias S.M."/>
            <person name="Hasan A.M."/>
            <person name="Jahan S."/>
            <person name="Shafiuddin M."/>
            <person name="Mahmood N."/>
            <person name="Shommy N.S."/>
        </authorList>
    </citation>
    <scope>NUCLEOTIDE SEQUENCE [LARGE SCALE GENOMIC DNA]</scope>
    <source>
        <strain evidence="6">cv. O-4</strain>
    </source>
</reference>
<proteinExistence type="predicted"/>
<dbReference type="EMBL" id="AWUE01012328">
    <property type="protein sequence ID" value="OMP09543.1"/>
    <property type="molecule type" value="Genomic_DNA"/>
</dbReference>
<organism evidence="5 6">
    <name type="scientific">Corchorus olitorius</name>
    <dbReference type="NCBI Taxonomy" id="93759"/>
    <lineage>
        <taxon>Eukaryota</taxon>
        <taxon>Viridiplantae</taxon>
        <taxon>Streptophyta</taxon>
        <taxon>Embryophyta</taxon>
        <taxon>Tracheophyta</taxon>
        <taxon>Spermatophyta</taxon>
        <taxon>Magnoliopsida</taxon>
        <taxon>eudicotyledons</taxon>
        <taxon>Gunneridae</taxon>
        <taxon>Pentapetalae</taxon>
        <taxon>rosids</taxon>
        <taxon>malvids</taxon>
        <taxon>Malvales</taxon>
        <taxon>Malvaceae</taxon>
        <taxon>Grewioideae</taxon>
        <taxon>Apeibeae</taxon>
        <taxon>Corchorus</taxon>
    </lineage>
</organism>
<feature type="transmembrane region" description="Helical" evidence="4">
    <location>
        <begin position="196"/>
        <end position="217"/>
    </location>
</feature>
<keyword evidence="2 4" id="KW-1133">Transmembrane helix</keyword>
<evidence type="ECO:0000313" key="5">
    <source>
        <dbReference type="EMBL" id="OMP09543.1"/>
    </source>
</evidence>
<feature type="transmembrane region" description="Helical" evidence="4">
    <location>
        <begin position="229"/>
        <end position="247"/>
    </location>
</feature>
<evidence type="ECO:0000313" key="6">
    <source>
        <dbReference type="Proteomes" id="UP000187203"/>
    </source>
</evidence>
<accession>A0A1R3KR19</accession>
<feature type="transmembrane region" description="Helical" evidence="4">
    <location>
        <begin position="80"/>
        <end position="97"/>
    </location>
</feature>
<dbReference type="OrthoDB" id="1728340at2759"/>
<feature type="transmembrane region" description="Helical" evidence="4">
    <location>
        <begin position="12"/>
        <end position="33"/>
    </location>
</feature>
<feature type="transmembrane region" description="Helical" evidence="4">
    <location>
        <begin position="166"/>
        <end position="184"/>
    </location>
</feature>
<keyword evidence="1 4" id="KW-0812">Transmembrane</keyword>
<dbReference type="GO" id="GO:0016020">
    <property type="term" value="C:membrane"/>
    <property type="evidence" value="ECO:0007669"/>
    <property type="project" value="InterPro"/>
</dbReference>
<dbReference type="STRING" id="93759.A0A1R3KR19"/>
<evidence type="ECO:0000256" key="1">
    <source>
        <dbReference type="ARBA" id="ARBA00022692"/>
    </source>
</evidence>
<evidence type="ECO:0000256" key="4">
    <source>
        <dbReference type="SAM" id="Phobius"/>
    </source>
</evidence>
<dbReference type="GO" id="GO:0022857">
    <property type="term" value="F:transmembrane transporter activity"/>
    <property type="evidence" value="ECO:0007669"/>
    <property type="project" value="InterPro"/>
</dbReference>
<feature type="transmembrane region" description="Helical" evidence="4">
    <location>
        <begin position="39"/>
        <end position="60"/>
    </location>
</feature>
<name>A0A1R3KR19_9ROSI</name>
<evidence type="ECO:0000256" key="2">
    <source>
        <dbReference type="ARBA" id="ARBA00022989"/>
    </source>
</evidence>
<feature type="transmembrane region" description="Helical" evidence="4">
    <location>
        <begin position="134"/>
        <end position="154"/>
    </location>
</feature>
<sequence>MGRIIDDFKPALAMLGLQFIFAGVNLFTTPIVLNGKSSNSMVFVFYGQLIATLFSALIAFISRREKLVRTSSLGLGLKRFGWILLLALFLGLVKISIESLASVSKILGTMLCVSGAMSTSLLPKSLFSLGGETLLVGCLLVFHSSIIWSCWNVLQVPARTSRLSSSCWMCFLAALHSGIIAILLERKVEAWSLNSYLELASCFYTGIARASVFYVQAWCISERGLLFSAMYQTLATGFVAFFAAIFLHREAYTGSLVGEFSVMIGLYVVLWGKAKDLEDMEQETDSMLFENKSNVVQVVIEEYSEKNCRISLENPLLS</sequence>
<protein>
    <submittedName>
        <fullName evidence="5">Drug/metabolite transporter</fullName>
    </submittedName>
</protein>
<keyword evidence="6" id="KW-1185">Reference proteome</keyword>